<dbReference type="PANTHER" id="PTHR33154:SF18">
    <property type="entry name" value="ARSENICAL RESISTANCE OPERON REPRESSOR"/>
    <property type="match status" value="1"/>
</dbReference>
<name>A0A4Z0R7J0_9FIRM</name>
<dbReference type="InterPro" id="IPR001845">
    <property type="entry name" value="HTH_ArsR_DNA-bd_dom"/>
</dbReference>
<evidence type="ECO:0000313" key="5">
    <source>
        <dbReference type="EMBL" id="TGE37556.1"/>
    </source>
</evidence>
<dbReference type="Proteomes" id="UP000298460">
    <property type="component" value="Unassembled WGS sequence"/>
</dbReference>
<keyword evidence="6" id="KW-1185">Reference proteome</keyword>
<dbReference type="InterPro" id="IPR011991">
    <property type="entry name" value="ArsR-like_HTH"/>
</dbReference>
<sequence>MYNLVNIFKLLSDETRLRIIILLSQQELCVCQLSGILDVPQPTVSKNLSKLRDMNLVFGRRNEKFVFYTLTSENLILTNTVKNILDSLVDYPQLISDKNRAVDKEKYLNQCCVNCD</sequence>
<organism evidence="5 6">
    <name type="scientific">Desulfosporosinus fructosivorans</name>
    <dbReference type="NCBI Taxonomy" id="2018669"/>
    <lineage>
        <taxon>Bacteria</taxon>
        <taxon>Bacillati</taxon>
        <taxon>Bacillota</taxon>
        <taxon>Clostridia</taxon>
        <taxon>Eubacteriales</taxon>
        <taxon>Desulfitobacteriaceae</taxon>
        <taxon>Desulfosporosinus</taxon>
    </lineage>
</organism>
<dbReference type="GO" id="GO:0003677">
    <property type="term" value="F:DNA binding"/>
    <property type="evidence" value="ECO:0007669"/>
    <property type="project" value="UniProtKB-KW"/>
</dbReference>
<dbReference type="SMART" id="SM00418">
    <property type="entry name" value="HTH_ARSR"/>
    <property type="match status" value="1"/>
</dbReference>
<dbReference type="InterPro" id="IPR051081">
    <property type="entry name" value="HTH_MetalResp_TranReg"/>
</dbReference>
<dbReference type="PANTHER" id="PTHR33154">
    <property type="entry name" value="TRANSCRIPTIONAL REGULATOR, ARSR FAMILY"/>
    <property type="match status" value="1"/>
</dbReference>
<dbReference type="PROSITE" id="PS50987">
    <property type="entry name" value="HTH_ARSR_2"/>
    <property type="match status" value="1"/>
</dbReference>
<dbReference type="AlphaFoldDB" id="A0A4Z0R7J0"/>
<reference evidence="5 6" key="1">
    <citation type="submission" date="2019-03" db="EMBL/GenBank/DDBJ databases">
        <title>Draft Genome Sequence of Desulfosporosinus fructosivorans Strain 63.6F, Isolated from Marine Sediment in the Baltic Sea.</title>
        <authorList>
            <person name="Hausmann B."/>
            <person name="Vandieken V."/>
            <person name="Pjevac P."/>
            <person name="Schreck K."/>
            <person name="Herbold C.W."/>
            <person name="Loy A."/>
        </authorList>
    </citation>
    <scope>NUCLEOTIDE SEQUENCE [LARGE SCALE GENOMIC DNA]</scope>
    <source>
        <strain evidence="5 6">63.6F</strain>
    </source>
</reference>
<proteinExistence type="predicted"/>
<gene>
    <name evidence="5" type="ORF">E4K67_12505</name>
</gene>
<evidence type="ECO:0000256" key="1">
    <source>
        <dbReference type="ARBA" id="ARBA00023015"/>
    </source>
</evidence>
<dbReference type="RefSeq" id="WP_135547190.1">
    <property type="nucleotide sequence ID" value="NZ_SPQQ01000004.1"/>
</dbReference>
<dbReference type="Pfam" id="PF01022">
    <property type="entry name" value="HTH_5"/>
    <property type="match status" value="1"/>
</dbReference>
<dbReference type="InterPro" id="IPR036388">
    <property type="entry name" value="WH-like_DNA-bd_sf"/>
</dbReference>
<comment type="caution">
    <text evidence="5">The sequence shown here is derived from an EMBL/GenBank/DDBJ whole genome shotgun (WGS) entry which is preliminary data.</text>
</comment>
<dbReference type="InterPro" id="IPR036390">
    <property type="entry name" value="WH_DNA-bd_sf"/>
</dbReference>
<keyword evidence="2" id="KW-0238">DNA-binding</keyword>
<dbReference type="PRINTS" id="PR00778">
    <property type="entry name" value="HTHARSR"/>
</dbReference>
<dbReference type="Gene3D" id="1.10.10.10">
    <property type="entry name" value="Winged helix-like DNA-binding domain superfamily/Winged helix DNA-binding domain"/>
    <property type="match status" value="1"/>
</dbReference>
<accession>A0A4Z0R7J0</accession>
<dbReference type="EMBL" id="SPQQ01000004">
    <property type="protein sequence ID" value="TGE37556.1"/>
    <property type="molecule type" value="Genomic_DNA"/>
</dbReference>
<keyword evidence="3" id="KW-0804">Transcription</keyword>
<dbReference type="SUPFAM" id="SSF46785">
    <property type="entry name" value="Winged helix' DNA-binding domain"/>
    <property type="match status" value="1"/>
</dbReference>
<evidence type="ECO:0000313" key="6">
    <source>
        <dbReference type="Proteomes" id="UP000298460"/>
    </source>
</evidence>
<evidence type="ECO:0000256" key="2">
    <source>
        <dbReference type="ARBA" id="ARBA00023125"/>
    </source>
</evidence>
<dbReference type="GO" id="GO:0003700">
    <property type="term" value="F:DNA-binding transcription factor activity"/>
    <property type="evidence" value="ECO:0007669"/>
    <property type="project" value="InterPro"/>
</dbReference>
<dbReference type="OrthoDB" id="9798835at2"/>
<dbReference type="NCBIfam" id="NF033788">
    <property type="entry name" value="HTH_metalloreg"/>
    <property type="match status" value="1"/>
</dbReference>
<evidence type="ECO:0000259" key="4">
    <source>
        <dbReference type="PROSITE" id="PS50987"/>
    </source>
</evidence>
<keyword evidence="1" id="KW-0805">Transcription regulation</keyword>
<dbReference type="CDD" id="cd00090">
    <property type="entry name" value="HTH_ARSR"/>
    <property type="match status" value="1"/>
</dbReference>
<evidence type="ECO:0000256" key="3">
    <source>
        <dbReference type="ARBA" id="ARBA00023163"/>
    </source>
</evidence>
<protein>
    <submittedName>
        <fullName evidence="5">ArsR family transcriptional regulator</fullName>
    </submittedName>
</protein>
<feature type="domain" description="HTH arsR-type" evidence="4">
    <location>
        <begin position="1"/>
        <end position="96"/>
    </location>
</feature>